<comment type="catalytic activity">
    <reaction evidence="6">
        <text>hydrogencarbonate + H(+) = CO2 + H2O</text>
        <dbReference type="Rhea" id="RHEA:10748"/>
        <dbReference type="ChEBI" id="CHEBI:15377"/>
        <dbReference type="ChEBI" id="CHEBI:15378"/>
        <dbReference type="ChEBI" id="CHEBI:16526"/>
        <dbReference type="ChEBI" id="CHEBI:17544"/>
        <dbReference type="EC" id="4.2.1.1"/>
    </reaction>
</comment>
<dbReference type="CDD" id="cd03379">
    <property type="entry name" value="beta_CA_cladeD"/>
    <property type="match status" value="1"/>
</dbReference>
<dbReference type="InterPro" id="IPR036874">
    <property type="entry name" value="Carbonic_anhydrase_sf"/>
</dbReference>
<protein>
    <recommendedName>
        <fullName evidence="2">carbonic anhydrase</fullName>
        <ecNumber evidence="2">4.2.1.1</ecNumber>
    </recommendedName>
</protein>
<gene>
    <name evidence="8" type="ORF">FOE78_16550</name>
</gene>
<dbReference type="SMART" id="SM00947">
    <property type="entry name" value="Pro_CA"/>
    <property type="match status" value="1"/>
</dbReference>
<feature type="binding site" evidence="7">
    <location>
        <position position="88"/>
    </location>
    <ligand>
        <name>Zn(2+)</name>
        <dbReference type="ChEBI" id="CHEBI:29105"/>
    </ligand>
</feature>
<keyword evidence="3 7" id="KW-0479">Metal-binding</keyword>
<dbReference type="OrthoDB" id="8968066at2"/>
<evidence type="ECO:0000313" key="8">
    <source>
        <dbReference type="EMBL" id="QDP98864.1"/>
    </source>
</evidence>
<comment type="similarity">
    <text evidence="1">Belongs to the beta-class carbonic anhydrase family.</text>
</comment>
<dbReference type="PANTHER" id="PTHR43175:SF3">
    <property type="entry name" value="CARBON DISULFIDE HYDROLASE"/>
    <property type="match status" value="1"/>
</dbReference>
<dbReference type="InterPro" id="IPR001765">
    <property type="entry name" value="Carbonic_anhydrase"/>
</dbReference>
<dbReference type="GO" id="GO:0004089">
    <property type="term" value="F:carbonate dehydratase activity"/>
    <property type="evidence" value="ECO:0007669"/>
    <property type="project" value="UniProtKB-EC"/>
</dbReference>
<dbReference type="KEGG" id="mik:FOE78_16550"/>
<feature type="binding site" evidence="7">
    <location>
        <position position="85"/>
    </location>
    <ligand>
        <name>Zn(2+)</name>
        <dbReference type="ChEBI" id="CHEBI:29105"/>
    </ligand>
</feature>
<proteinExistence type="inferred from homology"/>
<dbReference type="EC" id="4.2.1.1" evidence="2"/>
<dbReference type="EMBL" id="CP041692">
    <property type="protein sequence ID" value="QDP98864.1"/>
    <property type="molecule type" value="Genomic_DNA"/>
</dbReference>
<evidence type="ECO:0000256" key="2">
    <source>
        <dbReference type="ARBA" id="ARBA00012925"/>
    </source>
</evidence>
<dbReference type="Gene3D" id="3.40.1050.10">
    <property type="entry name" value="Carbonic anhydrase"/>
    <property type="match status" value="1"/>
</dbReference>
<name>A0A516Q621_9ACTN</name>
<keyword evidence="4 7" id="KW-0862">Zinc</keyword>
<dbReference type="GO" id="GO:0008270">
    <property type="term" value="F:zinc ion binding"/>
    <property type="evidence" value="ECO:0007669"/>
    <property type="project" value="InterPro"/>
</dbReference>
<reference evidence="8 9" key="1">
    <citation type="submission" date="2019-07" db="EMBL/GenBank/DDBJ databases">
        <title>Microlunatus dokdonensis sp. nov. isolated from the rhizospheric soil of the wild plant Elymus tsukushiensis.</title>
        <authorList>
            <person name="Ghim S.-Y."/>
            <person name="Hwang Y.-J."/>
            <person name="Son J.-S."/>
            <person name="Shin J.-H."/>
        </authorList>
    </citation>
    <scope>NUCLEOTIDE SEQUENCE [LARGE SCALE GENOMIC DNA]</scope>
    <source>
        <strain evidence="8 9">KUDC0627</strain>
    </source>
</reference>
<comment type="function">
    <text evidence="5">Catalyzes the reversible hydration of carbon dioxide to form bicarbonate.</text>
</comment>
<feature type="binding site" evidence="7">
    <location>
        <position position="34"/>
    </location>
    <ligand>
        <name>Zn(2+)</name>
        <dbReference type="ChEBI" id="CHEBI:29105"/>
    </ligand>
</feature>
<comment type="cofactor">
    <cofactor evidence="7">
        <name>Zn(2+)</name>
        <dbReference type="ChEBI" id="CHEBI:29105"/>
    </cofactor>
    <text evidence="7">Binds 1 zinc ion per subunit.</text>
</comment>
<evidence type="ECO:0000256" key="1">
    <source>
        <dbReference type="ARBA" id="ARBA00006217"/>
    </source>
</evidence>
<organism evidence="8 9">
    <name type="scientific">Microlunatus elymi</name>
    <dbReference type="NCBI Taxonomy" id="2596828"/>
    <lineage>
        <taxon>Bacteria</taxon>
        <taxon>Bacillati</taxon>
        <taxon>Actinomycetota</taxon>
        <taxon>Actinomycetes</taxon>
        <taxon>Propionibacteriales</taxon>
        <taxon>Propionibacteriaceae</taxon>
        <taxon>Microlunatus</taxon>
    </lineage>
</organism>
<sequence>MDHLVEANRDYAGQYEPGLAGAPSRHVAIVTCMDCRIDPVQALGVHLGDANVIRDAGGLVTEDTIRSLAISQHKLGTTAVMIIQHTKCGLTTFSDVEFRAELQAATGVEPPWQPEPFGASEENIKAALERIRTSPFLPHREDVRGFVFDVDTGLLHEVTA</sequence>
<evidence type="ECO:0000256" key="3">
    <source>
        <dbReference type="ARBA" id="ARBA00022723"/>
    </source>
</evidence>
<dbReference type="AlphaFoldDB" id="A0A516Q621"/>
<feature type="binding site" evidence="7">
    <location>
        <position position="32"/>
    </location>
    <ligand>
        <name>Zn(2+)</name>
        <dbReference type="ChEBI" id="CHEBI:29105"/>
    </ligand>
</feature>
<evidence type="ECO:0000313" key="9">
    <source>
        <dbReference type="Proteomes" id="UP000319263"/>
    </source>
</evidence>
<dbReference type="Proteomes" id="UP000319263">
    <property type="component" value="Chromosome"/>
</dbReference>
<keyword evidence="9" id="KW-1185">Reference proteome</keyword>
<evidence type="ECO:0000256" key="7">
    <source>
        <dbReference type="PIRSR" id="PIRSR601765-1"/>
    </source>
</evidence>
<dbReference type="SUPFAM" id="SSF53056">
    <property type="entry name" value="beta-carbonic anhydrase, cab"/>
    <property type="match status" value="1"/>
</dbReference>
<evidence type="ECO:0000256" key="5">
    <source>
        <dbReference type="ARBA" id="ARBA00024993"/>
    </source>
</evidence>
<evidence type="ECO:0000256" key="4">
    <source>
        <dbReference type="ARBA" id="ARBA00022833"/>
    </source>
</evidence>
<dbReference type="PANTHER" id="PTHR43175">
    <property type="entry name" value="CARBONIC ANHYDRASE"/>
    <property type="match status" value="1"/>
</dbReference>
<evidence type="ECO:0000256" key="6">
    <source>
        <dbReference type="ARBA" id="ARBA00048348"/>
    </source>
</evidence>
<dbReference type="Pfam" id="PF00484">
    <property type="entry name" value="Pro_CA"/>
    <property type="match status" value="1"/>
</dbReference>
<accession>A0A516Q621</accession>